<dbReference type="PIRSF" id="PIRSF001434">
    <property type="entry name" value="CGS"/>
    <property type="match status" value="1"/>
</dbReference>
<dbReference type="Pfam" id="PF01053">
    <property type="entry name" value="Cys_Met_Meta_PP"/>
    <property type="match status" value="1"/>
</dbReference>
<evidence type="ECO:0000256" key="3">
    <source>
        <dbReference type="ARBA" id="ARBA00022898"/>
    </source>
</evidence>
<dbReference type="EMBL" id="CP097332">
    <property type="protein sequence ID" value="UQX88941.1"/>
    <property type="molecule type" value="Genomic_DNA"/>
</dbReference>
<gene>
    <name evidence="5" type="ORF">M6D93_02825</name>
</gene>
<dbReference type="Proteomes" id="UP001056336">
    <property type="component" value="Chromosome"/>
</dbReference>
<keyword evidence="3 4" id="KW-0663">Pyridoxal phosphate</keyword>
<name>A0ABY4R118_9ACTN</name>
<dbReference type="RefSeq" id="WP_249772828.1">
    <property type="nucleotide sequence ID" value="NZ_CP097332.1"/>
</dbReference>
<keyword evidence="6" id="KW-1185">Reference proteome</keyword>
<dbReference type="InterPro" id="IPR015422">
    <property type="entry name" value="PyrdxlP-dep_Trfase_small"/>
</dbReference>
<dbReference type="InterPro" id="IPR015424">
    <property type="entry name" value="PyrdxlP-dep_Trfase"/>
</dbReference>
<protein>
    <submittedName>
        <fullName evidence="5">PLP-dependent transferase</fullName>
    </submittedName>
</protein>
<evidence type="ECO:0000256" key="4">
    <source>
        <dbReference type="RuleBase" id="RU362118"/>
    </source>
</evidence>
<dbReference type="Gene3D" id="3.90.1150.10">
    <property type="entry name" value="Aspartate Aminotransferase, domain 1"/>
    <property type="match status" value="1"/>
</dbReference>
<dbReference type="InterPro" id="IPR054542">
    <property type="entry name" value="Cys_met_metab_PP"/>
</dbReference>
<comment type="similarity">
    <text evidence="2 4">Belongs to the trans-sulfuration enzymes family.</text>
</comment>
<evidence type="ECO:0000313" key="5">
    <source>
        <dbReference type="EMBL" id="UQX88941.1"/>
    </source>
</evidence>
<reference evidence="5" key="2">
    <citation type="submission" date="2022-05" db="EMBL/GenBank/DDBJ databases">
        <authorList>
            <person name="Kim J.-S."/>
            <person name="Lee K."/>
            <person name="Suh M."/>
            <person name="Eom M."/>
            <person name="Kim J.-S."/>
            <person name="Kim D.-S."/>
            <person name="Ko S.-H."/>
            <person name="Shin Y."/>
            <person name="Lee J.-S."/>
        </authorList>
    </citation>
    <scope>NUCLEOTIDE SEQUENCE</scope>
    <source>
        <strain evidence="5">N237</strain>
    </source>
</reference>
<dbReference type="GO" id="GO:0016740">
    <property type="term" value="F:transferase activity"/>
    <property type="evidence" value="ECO:0007669"/>
    <property type="project" value="UniProtKB-KW"/>
</dbReference>
<dbReference type="Gene3D" id="3.40.640.10">
    <property type="entry name" value="Type I PLP-dependent aspartate aminotransferase-like (Major domain)"/>
    <property type="match status" value="1"/>
</dbReference>
<organism evidence="5 6">
    <name type="scientific">Jatrophihabitans telluris</name>
    <dbReference type="NCBI Taxonomy" id="2038343"/>
    <lineage>
        <taxon>Bacteria</taxon>
        <taxon>Bacillati</taxon>
        <taxon>Actinomycetota</taxon>
        <taxon>Actinomycetes</taxon>
        <taxon>Jatrophihabitantales</taxon>
        <taxon>Jatrophihabitantaceae</taxon>
        <taxon>Jatrophihabitans</taxon>
    </lineage>
</organism>
<dbReference type="SUPFAM" id="SSF53383">
    <property type="entry name" value="PLP-dependent transferases"/>
    <property type="match status" value="1"/>
</dbReference>
<evidence type="ECO:0000256" key="2">
    <source>
        <dbReference type="ARBA" id="ARBA00009077"/>
    </source>
</evidence>
<dbReference type="InterPro" id="IPR015421">
    <property type="entry name" value="PyrdxlP-dep_Trfase_major"/>
</dbReference>
<dbReference type="InterPro" id="IPR000277">
    <property type="entry name" value="Cys/Met-Metab_PyrdxlP-dep_enz"/>
</dbReference>
<dbReference type="PROSITE" id="PS00868">
    <property type="entry name" value="CYS_MET_METAB_PP"/>
    <property type="match status" value="1"/>
</dbReference>
<dbReference type="PANTHER" id="PTHR11808">
    <property type="entry name" value="TRANS-SULFURATION ENZYME FAMILY MEMBER"/>
    <property type="match status" value="1"/>
</dbReference>
<evidence type="ECO:0000256" key="1">
    <source>
        <dbReference type="ARBA" id="ARBA00001933"/>
    </source>
</evidence>
<evidence type="ECO:0000313" key="6">
    <source>
        <dbReference type="Proteomes" id="UP001056336"/>
    </source>
</evidence>
<proteinExistence type="inferred from homology"/>
<dbReference type="PANTHER" id="PTHR11808:SF15">
    <property type="entry name" value="CYSTATHIONINE GAMMA-LYASE"/>
    <property type="match status" value="1"/>
</dbReference>
<reference evidence="5" key="1">
    <citation type="journal article" date="2018" name="Int. J. Syst. Evol. Microbiol.">
        <title>Jatrophihabitans telluris sp. nov., isolated from sediment soil of lava forest wetlands and the emended description of the genus Jatrophihabitans.</title>
        <authorList>
            <person name="Lee K.C."/>
            <person name="Suh M.K."/>
            <person name="Eom M.K."/>
            <person name="Kim K.K."/>
            <person name="Kim J.S."/>
            <person name="Kim D.S."/>
            <person name="Ko S.H."/>
            <person name="Shin Y.K."/>
            <person name="Lee J.S."/>
        </authorList>
    </citation>
    <scope>NUCLEOTIDE SEQUENCE</scope>
    <source>
        <strain evidence="5">N237</strain>
    </source>
</reference>
<keyword evidence="5" id="KW-0808">Transferase</keyword>
<accession>A0ABY4R118</accession>
<sequence length="376" mass="39109">MTPRHPLRPESVIVAAGRPAHEPGAPVNAPVVLTATFHAGSARGYARDGQDTTVAFETAMAAAEGAPDGDRDGASIAFSSGMAAAAAVIESLPVGAVVVAPASYYNFHRNLLDEQVRLGRITVRTVDQTDTAAVVAALDGATLAWLELPTNPLLQVLDLPAVATAARARGVRTVVDATVATPLGLRPLDHGADVVMHSATKWIAGHSDLLMGVLSTSDPALAEQLRQRRTLTGAVPGALEGYLALRGLRTLSVRLERACDSTAVLARRLAEHPAVTGVHYLGDPDHPQASLIAQLLTHRGALLSFTTDTLARADAVCSRVGLITHATSIGGVESLIERRGAYAGEAAQGTPAELVRLSVGIEHVEDLWADLAQALA</sequence>
<comment type="cofactor">
    <cofactor evidence="1 4">
        <name>pyridoxal 5'-phosphate</name>
        <dbReference type="ChEBI" id="CHEBI:597326"/>
    </cofactor>
</comment>